<keyword evidence="2" id="KW-1185">Reference proteome</keyword>
<proteinExistence type="predicted"/>
<reference evidence="1 2" key="1">
    <citation type="submission" date="2019-05" db="EMBL/GenBank/DDBJ databases">
        <title>Another draft genome of Portunus trituberculatus and its Hox gene families provides insights of decapod evolution.</title>
        <authorList>
            <person name="Jeong J.-H."/>
            <person name="Song I."/>
            <person name="Kim S."/>
            <person name="Choi T."/>
            <person name="Kim D."/>
            <person name="Ryu S."/>
            <person name="Kim W."/>
        </authorList>
    </citation>
    <scope>NUCLEOTIDE SEQUENCE [LARGE SCALE GENOMIC DNA]</scope>
    <source>
        <tissue evidence="1">Muscle</tissue>
    </source>
</reference>
<dbReference type="EMBL" id="VSRR010002003">
    <property type="protein sequence ID" value="MPC29024.1"/>
    <property type="molecule type" value="Genomic_DNA"/>
</dbReference>
<evidence type="ECO:0000313" key="1">
    <source>
        <dbReference type="EMBL" id="MPC29024.1"/>
    </source>
</evidence>
<name>A0A5B7E8D8_PORTR</name>
<dbReference type="AlphaFoldDB" id="A0A5B7E8D8"/>
<evidence type="ECO:0000313" key="2">
    <source>
        <dbReference type="Proteomes" id="UP000324222"/>
    </source>
</evidence>
<accession>A0A5B7E8D8</accession>
<gene>
    <name evidence="1" type="ORF">E2C01_022240</name>
</gene>
<dbReference type="Proteomes" id="UP000324222">
    <property type="component" value="Unassembled WGS sequence"/>
</dbReference>
<organism evidence="1 2">
    <name type="scientific">Portunus trituberculatus</name>
    <name type="common">Swimming crab</name>
    <name type="synonym">Neptunus trituberculatus</name>
    <dbReference type="NCBI Taxonomy" id="210409"/>
    <lineage>
        <taxon>Eukaryota</taxon>
        <taxon>Metazoa</taxon>
        <taxon>Ecdysozoa</taxon>
        <taxon>Arthropoda</taxon>
        <taxon>Crustacea</taxon>
        <taxon>Multicrustacea</taxon>
        <taxon>Malacostraca</taxon>
        <taxon>Eumalacostraca</taxon>
        <taxon>Eucarida</taxon>
        <taxon>Decapoda</taxon>
        <taxon>Pleocyemata</taxon>
        <taxon>Brachyura</taxon>
        <taxon>Eubrachyura</taxon>
        <taxon>Portunoidea</taxon>
        <taxon>Portunidae</taxon>
        <taxon>Portuninae</taxon>
        <taxon>Portunus</taxon>
    </lineage>
</organism>
<comment type="caution">
    <text evidence="1">The sequence shown here is derived from an EMBL/GenBank/DDBJ whole genome shotgun (WGS) entry which is preliminary data.</text>
</comment>
<sequence length="224" mass="24604">MTARSLPLTEGTSAMIVCTPALGEHRPSSPPKPPRLRFPDPPVDSFPLWWPRVHQLSPSLPSAARTFELWPAVPLPSPCPPLKRAPHDPSTSVLLQESSTAESVETPNAATLGCLWVLSLVAERLEVVSVRHAVMRPAARGCRKRSAWCSKPDHCTHRYGFLMWCMCFTVQVGGSAPCLRAAGRIKSYFAATHAKESAQRTHDCSKNASSLRCKENRNGRPAYT</sequence>
<protein>
    <submittedName>
        <fullName evidence="1">Uncharacterized protein</fullName>
    </submittedName>
</protein>